<feature type="compositionally biased region" description="Acidic residues" evidence="1">
    <location>
        <begin position="111"/>
        <end position="122"/>
    </location>
</feature>
<dbReference type="EMBL" id="ML976617">
    <property type="protein sequence ID" value="KAF1843304.1"/>
    <property type="molecule type" value="Genomic_DNA"/>
</dbReference>
<dbReference type="AlphaFoldDB" id="A0A9P4L6H4"/>
<dbReference type="GeneID" id="63844778"/>
<protein>
    <submittedName>
        <fullName evidence="2">Uncharacterized protein</fullName>
    </submittedName>
</protein>
<evidence type="ECO:0000313" key="2">
    <source>
        <dbReference type="EMBL" id="KAF1843304.1"/>
    </source>
</evidence>
<organism evidence="2 3">
    <name type="scientific">Cucurbitaria berberidis CBS 394.84</name>
    <dbReference type="NCBI Taxonomy" id="1168544"/>
    <lineage>
        <taxon>Eukaryota</taxon>
        <taxon>Fungi</taxon>
        <taxon>Dikarya</taxon>
        <taxon>Ascomycota</taxon>
        <taxon>Pezizomycotina</taxon>
        <taxon>Dothideomycetes</taxon>
        <taxon>Pleosporomycetidae</taxon>
        <taxon>Pleosporales</taxon>
        <taxon>Pleosporineae</taxon>
        <taxon>Cucurbitariaceae</taxon>
        <taxon>Cucurbitaria</taxon>
    </lineage>
</organism>
<keyword evidence="3" id="KW-1185">Reference proteome</keyword>
<dbReference type="Proteomes" id="UP000800039">
    <property type="component" value="Unassembled WGS sequence"/>
</dbReference>
<feature type="region of interest" description="Disordered" evidence="1">
    <location>
        <begin position="14"/>
        <end position="145"/>
    </location>
</feature>
<name>A0A9P4L6H4_9PLEO</name>
<gene>
    <name evidence="2" type="ORF">K460DRAFT_267525</name>
</gene>
<dbReference type="OrthoDB" id="3797735at2759"/>
<feature type="non-terminal residue" evidence="2">
    <location>
        <position position="145"/>
    </location>
</feature>
<evidence type="ECO:0000313" key="3">
    <source>
        <dbReference type="Proteomes" id="UP000800039"/>
    </source>
</evidence>
<reference evidence="2" key="1">
    <citation type="submission" date="2020-01" db="EMBL/GenBank/DDBJ databases">
        <authorList>
            <consortium name="DOE Joint Genome Institute"/>
            <person name="Haridas S."/>
            <person name="Albert R."/>
            <person name="Binder M."/>
            <person name="Bloem J."/>
            <person name="Labutti K."/>
            <person name="Salamov A."/>
            <person name="Andreopoulos B."/>
            <person name="Baker S.E."/>
            <person name="Barry K."/>
            <person name="Bills G."/>
            <person name="Bluhm B.H."/>
            <person name="Cannon C."/>
            <person name="Castanera R."/>
            <person name="Culley D.E."/>
            <person name="Daum C."/>
            <person name="Ezra D."/>
            <person name="Gonzalez J.B."/>
            <person name="Henrissat B."/>
            <person name="Kuo A."/>
            <person name="Liang C."/>
            <person name="Lipzen A."/>
            <person name="Lutzoni F."/>
            <person name="Magnuson J."/>
            <person name="Mondo S."/>
            <person name="Nolan M."/>
            <person name="Ohm R."/>
            <person name="Pangilinan J."/>
            <person name="Park H.-J."/>
            <person name="Ramirez L."/>
            <person name="Alfaro M."/>
            <person name="Sun H."/>
            <person name="Tritt A."/>
            <person name="Yoshinaga Y."/>
            <person name="Zwiers L.-H."/>
            <person name="Turgeon B.G."/>
            <person name="Goodwin S.B."/>
            <person name="Spatafora J.W."/>
            <person name="Crous P.W."/>
            <person name="Grigoriev I.V."/>
        </authorList>
    </citation>
    <scope>NUCLEOTIDE SEQUENCE</scope>
    <source>
        <strain evidence="2">CBS 394.84</strain>
    </source>
</reference>
<feature type="compositionally biased region" description="Low complexity" evidence="1">
    <location>
        <begin position="49"/>
        <end position="67"/>
    </location>
</feature>
<proteinExistence type="predicted"/>
<dbReference type="RefSeq" id="XP_040785867.1">
    <property type="nucleotide sequence ID" value="XM_040927525.1"/>
</dbReference>
<accession>A0A9P4L6H4</accession>
<comment type="caution">
    <text evidence="2">The sequence shown here is derived from an EMBL/GenBank/DDBJ whole genome shotgun (WGS) entry which is preliminary data.</text>
</comment>
<sequence>MAPRSALANISFTVDSASEDEMTHDELNALPTPDSNTENKAPTRKARRTAAQTEKPAPATKATARGRPATRRVSGNSALEVKKDNATVKKRTAVTGGRKALAERKHANGSDTEEVDEFDEPEPAVQTKPTKRGRPSAKKTQDEEP</sequence>
<evidence type="ECO:0000256" key="1">
    <source>
        <dbReference type="SAM" id="MobiDB-lite"/>
    </source>
</evidence>